<keyword evidence="3" id="KW-1185">Reference proteome</keyword>
<reference evidence="2" key="1">
    <citation type="submission" date="2013-01" db="EMBL/GenBank/DDBJ databases">
        <title>Genome draft of Hydrogenophaga taeniospiralis 2K1.</title>
        <authorList>
            <person name="Gomila M."/>
            <person name="Lalucat J."/>
        </authorList>
    </citation>
    <scope>NUCLEOTIDE SEQUENCE</scope>
    <source>
        <strain evidence="2">CCUG 15921</strain>
    </source>
</reference>
<accession>A0A9X4S6P4</accession>
<feature type="signal peptide" evidence="1">
    <location>
        <begin position="1"/>
        <end position="26"/>
    </location>
</feature>
<dbReference type="OrthoDB" id="8905156at2"/>
<dbReference type="RefSeq" id="WP_068168405.1">
    <property type="nucleotide sequence ID" value="NZ_AOGK01000001.1"/>
</dbReference>
<evidence type="ECO:0000313" key="3">
    <source>
        <dbReference type="Proteomes" id="UP001152876"/>
    </source>
</evidence>
<keyword evidence="1" id="KW-0732">Signal</keyword>
<feature type="chain" id="PRO_5040762216" evidence="1">
    <location>
        <begin position="27"/>
        <end position="155"/>
    </location>
</feature>
<sequence>MLLNKFFVSCVLVPCMAMALSGGAQAASPRARHDLTPVGMRGIWYPKTEAGAQQCARYVRRRPVELDPGALQIGDQNLMEWGPEGRHKVVFVVKVRPKRRWTWRLQGLLDVYPYEAPKVLETYVFELRKDELRWSRRVVDVVTERVETSVYVRCV</sequence>
<comment type="caution">
    <text evidence="2">The sequence shown here is derived from an EMBL/GenBank/DDBJ whole genome shotgun (WGS) entry which is preliminary data.</text>
</comment>
<evidence type="ECO:0000313" key="2">
    <source>
        <dbReference type="EMBL" id="MDG5974027.1"/>
    </source>
</evidence>
<name>A0A9X4S6P4_9BURK</name>
<dbReference type="EMBL" id="AOGK01000001">
    <property type="protein sequence ID" value="MDG5974027.1"/>
    <property type="molecule type" value="Genomic_DNA"/>
</dbReference>
<evidence type="ECO:0000256" key="1">
    <source>
        <dbReference type="SAM" id="SignalP"/>
    </source>
</evidence>
<proteinExistence type="predicted"/>
<protein>
    <submittedName>
        <fullName evidence="2">Uncharacterized protein</fullName>
    </submittedName>
</protein>
<gene>
    <name evidence="2" type="ORF">H010_02110</name>
</gene>
<organism evidence="2 3">
    <name type="scientific">Hydrogenophaga taeniospiralis CCUG 15921</name>
    <dbReference type="NCBI Taxonomy" id="1281780"/>
    <lineage>
        <taxon>Bacteria</taxon>
        <taxon>Pseudomonadati</taxon>
        <taxon>Pseudomonadota</taxon>
        <taxon>Betaproteobacteria</taxon>
        <taxon>Burkholderiales</taxon>
        <taxon>Comamonadaceae</taxon>
        <taxon>Hydrogenophaga</taxon>
    </lineage>
</organism>
<dbReference type="Proteomes" id="UP001152876">
    <property type="component" value="Unassembled WGS sequence"/>
</dbReference>
<dbReference type="AlphaFoldDB" id="A0A9X4S6P4"/>